<organism evidence="1 2">
    <name type="scientific">Desulfurivibrio alkaliphilus (strain DSM 19089 / UNIQEM U267 / AHT2)</name>
    <dbReference type="NCBI Taxonomy" id="589865"/>
    <lineage>
        <taxon>Bacteria</taxon>
        <taxon>Pseudomonadati</taxon>
        <taxon>Thermodesulfobacteriota</taxon>
        <taxon>Desulfobulbia</taxon>
        <taxon>Desulfobulbales</taxon>
        <taxon>Desulfobulbaceae</taxon>
        <taxon>Desulfurivibrio</taxon>
    </lineage>
</organism>
<name>D6Z331_DESAT</name>
<dbReference type="EMBL" id="CP001940">
    <property type="protein sequence ID" value="ADH85956.1"/>
    <property type="molecule type" value="Genomic_DNA"/>
</dbReference>
<dbReference type="KEGG" id="dak:DaAHT2_1260"/>
<dbReference type="Gene3D" id="3.40.50.300">
    <property type="entry name" value="P-loop containing nucleotide triphosphate hydrolases"/>
    <property type="match status" value="1"/>
</dbReference>
<reference evidence="2" key="1">
    <citation type="submission" date="2010-02" db="EMBL/GenBank/DDBJ databases">
        <title>Complete sequence of Desulfurivibrio alkaliphilus AHT2.</title>
        <authorList>
            <consortium name="US DOE Joint Genome Institute"/>
            <person name="Pitluck S."/>
            <person name="Chertkov O."/>
            <person name="Detter J.C."/>
            <person name="Han C."/>
            <person name="Tapia R."/>
            <person name="Larimer F."/>
            <person name="Land M."/>
            <person name="Hauser L."/>
            <person name="Kyrpides N."/>
            <person name="Mikhailova N."/>
            <person name="Sorokin D.Y."/>
            <person name="Muyzer G."/>
            <person name="Woyke T."/>
        </authorList>
    </citation>
    <scope>NUCLEOTIDE SEQUENCE [LARGE SCALE GENOMIC DNA]</scope>
    <source>
        <strain evidence="2">DSM 19089 / UNIQEM U267 / AHT2</strain>
    </source>
</reference>
<dbReference type="Proteomes" id="UP000001508">
    <property type="component" value="Chromosome"/>
</dbReference>
<dbReference type="AlphaFoldDB" id="D6Z331"/>
<protein>
    <recommendedName>
        <fullName evidence="3">Terminase</fullName>
    </recommendedName>
</protein>
<dbReference type="OrthoDB" id="280696at2"/>
<dbReference type="eggNOG" id="COG4626">
    <property type="taxonomic scope" value="Bacteria"/>
</dbReference>
<dbReference type="RefSeq" id="WP_013163485.1">
    <property type="nucleotide sequence ID" value="NC_014216.1"/>
</dbReference>
<dbReference type="InParanoid" id="D6Z331"/>
<dbReference type="Gene3D" id="3.30.420.240">
    <property type="match status" value="1"/>
</dbReference>
<accession>D6Z331</accession>
<gene>
    <name evidence="1" type="ordered locus">DaAHT2_1260</name>
</gene>
<evidence type="ECO:0008006" key="3">
    <source>
        <dbReference type="Google" id="ProtNLM"/>
    </source>
</evidence>
<dbReference type="HOGENOM" id="CLU_587843_0_0_7"/>
<sequence>MNIIQAAQDPALFARWFKQGDWSAWFAFLSAVFGLEMNQEQRRIFETCTGRQKAPESPVKEAWLVVGRRGGKSFTTALIAVYLAAFHDYRQFLQPGERGTVLILAADRKQARTIFRYARAMVLEIPMLAGLLERETADGLELKNSVSIEIATASYRATRGYTVVAALLDEIAFWFTDGANPDHEIVNAIQPGMATIPNAMMLVLSSPYAKQGELYRAYRESFGADDPEVLVWQADTKTMNPSVPDRIIQRAYDRDPAAAAAEYGGQFRDDLEQFVSREVVDSCTREEPTELPPISSNRYYGFTDPSGGSADSMTLAISHREGDRVVIDAVREAKPPFNPSDVVKEFAACLKAYGLRRVTGDRYGGEWPRERFRDAGIEYDLADRARTELYRDMLPMMNAANIEIPPVVKLTGQLTNLQRRKGRSGKDIIDHPPGGHDDLANALAGAAVMADGADTSRRLHNLVTW</sequence>
<dbReference type="STRING" id="589865.DaAHT2_1260"/>
<evidence type="ECO:0000313" key="2">
    <source>
        <dbReference type="Proteomes" id="UP000001508"/>
    </source>
</evidence>
<proteinExistence type="predicted"/>
<evidence type="ECO:0000313" key="1">
    <source>
        <dbReference type="EMBL" id="ADH85956.1"/>
    </source>
</evidence>
<keyword evidence="2" id="KW-1185">Reference proteome</keyword>
<dbReference type="InterPro" id="IPR027417">
    <property type="entry name" value="P-loop_NTPase"/>
</dbReference>